<reference evidence="1 2" key="1">
    <citation type="journal article" date="2013" name="Environ. Microbiol.">
        <title>Chloride and organic osmolytes: a hybrid strategy to cope with elevated salinities by the moderately halophilic, chloride-dependent bacterium Halobacillus halophilus.</title>
        <authorList>
            <person name="Saum S.H."/>
            <person name="Pfeiffer F."/>
            <person name="Palm P."/>
            <person name="Rampp M."/>
            <person name="Schuster S.C."/>
            <person name="Muller V."/>
            <person name="Oesterhelt D."/>
        </authorList>
    </citation>
    <scope>NUCLEOTIDE SEQUENCE [LARGE SCALE GENOMIC DNA]</scope>
    <source>
        <strain evidence="2">ATCC 35676 / DSM 2266 / JCM 20832 / KCTC 3685 / LMG 17431 / NBRC 102448 / NCIMB 2269</strain>
    </source>
</reference>
<gene>
    <name evidence="1" type="ordered locus">HBHAL_1300</name>
</gene>
<dbReference type="HOGENOM" id="CLU_3044001_0_0_9"/>
<organism evidence="1 2">
    <name type="scientific">Halobacillus halophilus (strain ATCC 35676 / DSM 2266 / JCM 20832 / KCTC 3685 / LMG 17431 / NBRC 102448 / NCIMB 2269)</name>
    <name type="common">Sporosarcina halophila</name>
    <dbReference type="NCBI Taxonomy" id="866895"/>
    <lineage>
        <taxon>Bacteria</taxon>
        <taxon>Bacillati</taxon>
        <taxon>Bacillota</taxon>
        <taxon>Bacilli</taxon>
        <taxon>Bacillales</taxon>
        <taxon>Bacillaceae</taxon>
        <taxon>Halobacillus</taxon>
    </lineage>
</organism>
<accession>I0JHQ8</accession>
<dbReference type="KEGG" id="hhd:HBHAL_1300"/>
<dbReference type="AlphaFoldDB" id="I0JHQ8"/>
<name>I0JHQ8_HALH3</name>
<evidence type="ECO:0000313" key="2">
    <source>
        <dbReference type="Proteomes" id="UP000007397"/>
    </source>
</evidence>
<keyword evidence="2" id="KW-1185">Reference proteome</keyword>
<proteinExistence type="predicted"/>
<sequence>MNQLVITNAAAHMYMDSPTCIYHNHHPQFSYMQQLIEQLKSPIVNESGEAPFTG</sequence>
<dbReference type="STRING" id="866895.HBHAL_1300"/>
<protein>
    <submittedName>
        <fullName evidence="1">Uncharacterized protein</fullName>
    </submittedName>
</protein>
<dbReference type="Proteomes" id="UP000007397">
    <property type="component" value="Chromosome"/>
</dbReference>
<dbReference type="EMBL" id="HE717023">
    <property type="protein sequence ID" value="CCG43676.1"/>
    <property type="molecule type" value="Genomic_DNA"/>
</dbReference>
<dbReference type="PATRIC" id="fig|866895.3.peg.300"/>
<evidence type="ECO:0000313" key="1">
    <source>
        <dbReference type="EMBL" id="CCG43676.1"/>
    </source>
</evidence>